<dbReference type="RefSeq" id="WP_182943794.1">
    <property type="nucleotide sequence ID" value="NZ_JABEQH010000013.1"/>
</dbReference>
<feature type="transmembrane region" description="Helical" evidence="6">
    <location>
        <begin position="163"/>
        <end position="184"/>
    </location>
</feature>
<dbReference type="GO" id="GO:0016020">
    <property type="term" value="C:membrane"/>
    <property type="evidence" value="ECO:0007669"/>
    <property type="project" value="UniProtKB-SubCell"/>
</dbReference>
<dbReference type="PANTHER" id="PTHR21716:SF4">
    <property type="entry name" value="TRANSMEMBRANE PROTEIN 245"/>
    <property type="match status" value="1"/>
</dbReference>
<comment type="similarity">
    <text evidence="2">Belongs to the autoinducer-2 exporter (AI-2E) (TC 2.A.86) family.</text>
</comment>
<comment type="caution">
    <text evidence="7">The sequence shown here is derived from an EMBL/GenBank/DDBJ whole genome shotgun (WGS) entry which is preliminary data.</text>
</comment>
<evidence type="ECO:0000256" key="4">
    <source>
        <dbReference type="ARBA" id="ARBA00022989"/>
    </source>
</evidence>
<reference evidence="7 8" key="1">
    <citation type="submission" date="2020-04" db="EMBL/GenBank/DDBJ databases">
        <title>Description of novel Gluconacetobacter.</title>
        <authorList>
            <person name="Sombolestani A."/>
        </authorList>
    </citation>
    <scope>NUCLEOTIDE SEQUENCE [LARGE SCALE GENOMIC DNA]</scope>
    <source>
        <strain evidence="7 8">LMG 21312</strain>
    </source>
</reference>
<organism evidence="7 8">
    <name type="scientific">Gluconacetobacter johannae</name>
    <dbReference type="NCBI Taxonomy" id="112140"/>
    <lineage>
        <taxon>Bacteria</taxon>
        <taxon>Pseudomonadati</taxon>
        <taxon>Pseudomonadota</taxon>
        <taxon>Alphaproteobacteria</taxon>
        <taxon>Acetobacterales</taxon>
        <taxon>Acetobacteraceae</taxon>
        <taxon>Gluconacetobacter</taxon>
    </lineage>
</organism>
<accession>A0A7W4J7V6</accession>
<comment type="subcellular location">
    <subcellularLocation>
        <location evidence="1">Membrane</location>
        <topology evidence="1">Multi-pass membrane protein</topology>
    </subcellularLocation>
</comment>
<name>A0A7W4J7V6_9PROT</name>
<evidence type="ECO:0000256" key="2">
    <source>
        <dbReference type="ARBA" id="ARBA00009773"/>
    </source>
</evidence>
<dbReference type="Pfam" id="PF01594">
    <property type="entry name" value="AI-2E_transport"/>
    <property type="match status" value="1"/>
</dbReference>
<evidence type="ECO:0000256" key="1">
    <source>
        <dbReference type="ARBA" id="ARBA00004141"/>
    </source>
</evidence>
<evidence type="ECO:0000313" key="7">
    <source>
        <dbReference type="EMBL" id="MBB2176345.1"/>
    </source>
</evidence>
<feature type="transmembrane region" description="Helical" evidence="6">
    <location>
        <begin position="54"/>
        <end position="75"/>
    </location>
</feature>
<dbReference type="InterPro" id="IPR002549">
    <property type="entry name" value="AI-2E-like"/>
</dbReference>
<evidence type="ECO:0000313" key="8">
    <source>
        <dbReference type="Proteomes" id="UP000561066"/>
    </source>
</evidence>
<dbReference type="PROSITE" id="PS51257">
    <property type="entry name" value="PROKAR_LIPOPROTEIN"/>
    <property type="match status" value="1"/>
</dbReference>
<evidence type="ECO:0000256" key="5">
    <source>
        <dbReference type="ARBA" id="ARBA00023136"/>
    </source>
</evidence>
<feature type="transmembrane region" description="Helical" evidence="6">
    <location>
        <begin position="300"/>
        <end position="327"/>
    </location>
</feature>
<dbReference type="Proteomes" id="UP000561066">
    <property type="component" value="Unassembled WGS sequence"/>
</dbReference>
<keyword evidence="8" id="KW-1185">Reference proteome</keyword>
<feature type="transmembrane region" description="Helical" evidence="6">
    <location>
        <begin position="234"/>
        <end position="255"/>
    </location>
</feature>
<keyword evidence="5 6" id="KW-0472">Membrane</keyword>
<protein>
    <submittedName>
        <fullName evidence="7">AI-2E family transporter</fullName>
    </submittedName>
</protein>
<feature type="transmembrane region" description="Helical" evidence="6">
    <location>
        <begin position="267"/>
        <end position="288"/>
    </location>
</feature>
<keyword evidence="3 6" id="KW-0812">Transmembrane</keyword>
<dbReference type="AlphaFoldDB" id="A0A7W4J7V6"/>
<evidence type="ECO:0000256" key="3">
    <source>
        <dbReference type="ARBA" id="ARBA00022692"/>
    </source>
</evidence>
<gene>
    <name evidence="7" type="ORF">HLH21_10445</name>
</gene>
<proteinExistence type="inferred from homology"/>
<feature type="transmembrane region" description="Helical" evidence="6">
    <location>
        <begin position="137"/>
        <end position="157"/>
    </location>
</feature>
<feature type="transmembrane region" description="Helical" evidence="6">
    <location>
        <begin position="7"/>
        <end position="34"/>
    </location>
</feature>
<keyword evidence="4 6" id="KW-1133">Transmembrane helix</keyword>
<dbReference type="PANTHER" id="PTHR21716">
    <property type="entry name" value="TRANSMEMBRANE PROTEIN"/>
    <property type="match status" value="1"/>
</dbReference>
<evidence type="ECO:0000256" key="6">
    <source>
        <dbReference type="SAM" id="Phobius"/>
    </source>
</evidence>
<feature type="transmembrane region" description="Helical" evidence="6">
    <location>
        <begin position="205"/>
        <end position="228"/>
    </location>
</feature>
<sequence length="358" mass="37792">MAERIMMGLLLGGVAFGCGAILYPFMSALLWAAILTFSTWPIHVRMRQRSSPVVAAMGMTILSALVVVLPFGLVVSSSIADLPGTIENLVATVTQSVHLPPPPLWLSRIPHFGHDLAETWTQWGTDLGHAERMIRPYAGSIAQSMLAGLMLIASGLAHLGMALFIAFFFWLGGDSLGATFAAIIRRIAGSYADRILNIIGRTIRGTVYGILGTAIVQGLLTGIGFAITGLPYPVLFGGIAAFVAVLPIGAPLIWIPGAVALLLSHHVGWGVFLIVYGIAIISGADHIIRPMFISRGAQLPYLLTVLGVLGGVWTFGGLGIFLGPVLLGVGYTLTAEFAANGSGRARHGTPLQEPFFES</sequence>
<dbReference type="EMBL" id="JABEQH010000013">
    <property type="protein sequence ID" value="MBB2176345.1"/>
    <property type="molecule type" value="Genomic_DNA"/>
</dbReference>